<feature type="domain" description="Glycosyl transferase family 1" evidence="1">
    <location>
        <begin position="183"/>
        <end position="324"/>
    </location>
</feature>
<keyword evidence="3" id="KW-1185">Reference proteome</keyword>
<dbReference type="OrthoDB" id="5147801at2"/>
<organism evidence="2 3">
    <name type="scientific">Nitrobacter vulgaris</name>
    <dbReference type="NCBI Taxonomy" id="29421"/>
    <lineage>
        <taxon>Bacteria</taxon>
        <taxon>Pseudomonadati</taxon>
        <taxon>Pseudomonadota</taxon>
        <taxon>Alphaproteobacteria</taxon>
        <taxon>Hyphomicrobiales</taxon>
        <taxon>Nitrobacteraceae</taxon>
        <taxon>Nitrobacter</taxon>
    </lineage>
</organism>
<evidence type="ECO:0000313" key="2">
    <source>
        <dbReference type="EMBL" id="OPH82070.1"/>
    </source>
</evidence>
<dbReference type="CDD" id="cd03801">
    <property type="entry name" value="GT4_PimA-like"/>
    <property type="match status" value="1"/>
</dbReference>
<dbReference type="SUPFAM" id="SSF53756">
    <property type="entry name" value="UDP-Glycosyltransferase/glycogen phosphorylase"/>
    <property type="match status" value="1"/>
</dbReference>
<reference evidence="2 3" key="1">
    <citation type="submission" date="2017-02" db="EMBL/GenBank/DDBJ databases">
        <title>Genome sequence of the nitrite-oxidizing bacterium Nitrobacter vulgaris strain Ab1.</title>
        <authorList>
            <person name="Mellbye B.L."/>
            <person name="Davis E.W."/>
            <person name="Spieck E."/>
            <person name="Chang J.H."/>
            <person name="Bottomley P.J."/>
            <person name="Sayavedra-Soto L.A."/>
        </authorList>
    </citation>
    <scope>NUCLEOTIDE SEQUENCE [LARGE SCALE GENOMIC DNA]</scope>
    <source>
        <strain evidence="2 3">Ab1</strain>
    </source>
</reference>
<accession>A0A1V4HWW5</accession>
<name>A0A1V4HWW5_NITVU</name>
<dbReference type="AlphaFoldDB" id="A0A1V4HWW5"/>
<gene>
    <name evidence="2" type="ORF">B2M20_12810</name>
</gene>
<dbReference type="Gene3D" id="3.40.50.2000">
    <property type="entry name" value="Glycogen Phosphorylase B"/>
    <property type="match status" value="2"/>
</dbReference>
<dbReference type="PANTHER" id="PTHR12526">
    <property type="entry name" value="GLYCOSYLTRANSFERASE"/>
    <property type="match status" value="1"/>
</dbReference>
<evidence type="ECO:0000259" key="1">
    <source>
        <dbReference type="Pfam" id="PF00534"/>
    </source>
</evidence>
<dbReference type="PANTHER" id="PTHR12526:SF641">
    <property type="entry name" value="LIPOPOLYSACCHARIDE CORE BIOSYNTHESIS PROTEIN RFAG"/>
    <property type="match status" value="1"/>
</dbReference>
<sequence length="368" mass="40337">MKIALALFQLDRRGGKERDCLAVARSLAERGHDVTIVTTSRPASETRPYRIATVPRRGLTNHALARNFARKAMNYCSEVGSDACLAFERIPGAEFYYAADNPAASKVRGVRSLLPRGRMRLALERGVFERSPCPFFFFLTEQQRCQFGALYRFDASRSVVLPLILHDDRYDMVAAGSDPARIRQQLKLPATGPVAISIAVSSAFDNKGVDRSLTALTHLPDLYLVVVGSNDRRLKRRVKSLGLERRVRIVPHASNIIELIAAADVLVHPARSEAAGQVIGEALLAATPAIISSVCGYAPCVERSGAGVVLEEPFRQDAFEQAISGTLARLPVARAAATRESQRLQHERGKWLAVIGDEIERRIGSGSR</sequence>
<dbReference type="Pfam" id="PF00534">
    <property type="entry name" value="Glycos_transf_1"/>
    <property type="match status" value="1"/>
</dbReference>
<evidence type="ECO:0000313" key="3">
    <source>
        <dbReference type="Proteomes" id="UP000189940"/>
    </source>
</evidence>
<protein>
    <recommendedName>
        <fullName evidence="1">Glycosyl transferase family 1 domain-containing protein</fullName>
    </recommendedName>
</protein>
<dbReference type="EMBL" id="MWPQ01000049">
    <property type="protein sequence ID" value="OPH82070.1"/>
    <property type="molecule type" value="Genomic_DNA"/>
</dbReference>
<dbReference type="STRING" id="29421.B2M20_12810"/>
<dbReference type="GO" id="GO:0016757">
    <property type="term" value="F:glycosyltransferase activity"/>
    <property type="evidence" value="ECO:0007669"/>
    <property type="project" value="InterPro"/>
</dbReference>
<comment type="caution">
    <text evidence="2">The sequence shown here is derived from an EMBL/GenBank/DDBJ whole genome shotgun (WGS) entry which is preliminary data.</text>
</comment>
<dbReference type="Proteomes" id="UP000189940">
    <property type="component" value="Unassembled WGS sequence"/>
</dbReference>
<dbReference type="InterPro" id="IPR001296">
    <property type="entry name" value="Glyco_trans_1"/>
</dbReference>
<proteinExistence type="predicted"/>